<evidence type="ECO:0000313" key="1">
    <source>
        <dbReference type="EMBL" id="PAN25358.1"/>
    </source>
</evidence>
<dbReference type="PANTHER" id="PTHR34206:SF11">
    <property type="entry name" value="OS06G0193300 PROTEIN"/>
    <property type="match status" value="1"/>
</dbReference>
<accession>A0A2S3HLK8</accession>
<name>A0A2S3HLK8_9POAL</name>
<dbReference type="Proteomes" id="UP000243499">
    <property type="component" value="Chromosome 4"/>
</dbReference>
<dbReference type="AlphaFoldDB" id="A0A2S3HLK8"/>
<gene>
    <name evidence="1" type="ORF">PAHAL_4G295200</name>
</gene>
<dbReference type="PANTHER" id="PTHR34206">
    <property type="entry name" value="OS06G0193300 PROTEIN"/>
    <property type="match status" value="1"/>
</dbReference>
<proteinExistence type="predicted"/>
<reference evidence="1" key="1">
    <citation type="submission" date="2018-04" db="EMBL/GenBank/DDBJ databases">
        <title>WGS assembly of Panicum hallii.</title>
        <authorList>
            <person name="Lovell J."/>
            <person name="Jenkins J."/>
            <person name="Lowry D."/>
            <person name="Mamidi S."/>
            <person name="Sreedasyam A."/>
            <person name="Weng X."/>
            <person name="Barry K."/>
            <person name="Bonette J."/>
            <person name="Campitelli B."/>
            <person name="Daum C."/>
            <person name="Gordon S."/>
            <person name="Gould B."/>
            <person name="Lipzen A."/>
            <person name="Macqueen A."/>
            <person name="Palacio-Mejia J."/>
            <person name="Plott C."/>
            <person name="Shakirov E."/>
            <person name="Shu S."/>
            <person name="Yoshinaga Y."/>
            <person name="Zane M."/>
            <person name="Rokhsar D."/>
            <person name="Grimwood J."/>
            <person name="Schmutz J."/>
            <person name="Juenger T."/>
        </authorList>
    </citation>
    <scope>NUCLEOTIDE SEQUENCE [LARGE SCALE GENOMIC DNA]</scope>
    <source>
        <strain evidence="1">FIL2</strain>
    </source>
</reference>
<organism evidence="1">
    <name type="scientific">Panicum hallii</name>
    <dbReference type="NCBI Taxonomy" id="206008"/>
    <lineage>
        <taxon>Eukaryota</taxon>
        <taxon>Viridiplantae</taxon>
        <taxon>Streptophyta</taxon>
        <taxon>Embryophyta</taxon>
        <taxon>Tracheophyta</taxon>
        <taxon>Spermatophyta</taxon>
        <taxon>Magnoliopsida</taxon>
        <taxon>Liliopsida</taxon>
        <taxon>Poales</taxon>
        <taxon>Poaceae</taxon>
        <taxon>PACMAD clade</taxon>
        <taxon>Panicoideae</taxon>
        <taxon>Panicodae</taxon>
        <taxon>Paniceae</taxon>
        <taxon>Panicinae</taxon>
        <taxon>Panicum</taxon>
        <taxon>Panicum sect. Panicum</taxon>
    </lineage>
</organism>
<protein>
    <submittedName>
        <fullName evidence="1">Uncharacterized protein</fullName>
    </submittedName>
</protein>
<dbReference type="EMBL" id="CM008049">
    <property type="protein sequence ID" value="PAN25358.1"/>
    <property type="molecule type" value="Genomic_DNA"/>
</dbReference>
<sequence length="156" mass="17228">MSISYKCTPFSIVEVPTPFFSAEPRSMAVRSSWYLHPSSTMAMISPRLGIRRPALRLSTSAHGSGSPSHLSFAAATDNNKVFEDQLRGVVCYRDEKGEIVCEGYDEGPRLGMRLPEKACFPWPVGVQVTDFIQLATLPVFEDSEALQLKSGQKSQL</sequence>
<dbReference type="Gramene" id="PAN25358">
    <property type="protein sequence ID" value="PAN25358"/>
    <property type="gene ID" value="PAHAL_4G295200"/>
</dbReference>